<reference evidence="2" key="2">
    <citation type="journal article" date="2021" name="PeerJ">
        <title>Extensive microbial diversity within the chicken gut microbiome revealed by metagenomics and culture.</title>
        <authorList>
            <person name="Gilroy R."/>
            <person name="Ravi A."/>
            <person name="Getino M."/>
            <person name="Pursley I."/>
            <person name="Horton D.L."/>
            <person name="Alikhan N.F."/>
            <person name="Baker D."/>
            <person name="Gharbi K."/>
            <person name="Hall N."/>
            <person name="Watson M."/>
            <person name="Adriaenssens E.M."/>
            <person name="Foster-Nyarko E."/>
            <person name="Jarju S."/>
            <person name="Secka A."/>
            <person name="Antonio M."/>
            <person name="Oren A."/>
            <person name="Chaudhuri R.R."/>
            <person name="La Ragione R."/>
            <person name="Hildebrand F."/>
            <person name="Pallen M.J."/>
        </authorList>
    </citation>
    <scope>NUCLEOTIDE SEQUENCE</scope>
    <source>
        <strain evidence="2">ChiGjej1B1-24693</strain>
    </source>
</reference>
<evidence type="ECO:0000313" key="2">
    <source>
        <dbReference type="EMBL" id="HIT76879.1"/>
    </source>
</evidence>
<accession>A0A9D1KMZ7</accession>
<protein>
    <submittedName>
        <fullName evidence="2">Metallophosphoesterase</fullName>
    </submittedName>
</protein>
<evidence type="ECO:0000313" key="3">
    <source>
        <dbReference type="Proteomes" id="UP000886842"/>
    </source>
</evidence>
<sequence length="309" mass="32994">MSVARTIRNGLAATAGVGAAALAWACVEAKTYVLRRLDVPVLAPGSRPVKVLHLSDLHLLPQQVDKQEWVAGLAGLEPDLVVNTGDNTSSAEAWPYVVASLGRLLDRPGVFVHGSNDYFAPKPKNWLDYLERGHKAGPPGPPSDAAKRELPWRELDQVFIDRGWVRLTQAETVMEVAGQRILLRGTDDAHLGLDDYPAVAGPRPDGVTLQLGVTHAPYLRVLDAMTADGADLLLAGHTHGGQVCVPGFGALVTNCDLDAARVKGLSRHVHDGRVAALHVSAGLGTSPYAPIRFACRPEATLLRLVPRTA</sequence>
<dbReference type="Proteomes" id="UP000886842">
    <property type="component" value="Unassembled WGS sequence"/>
</dbReference>
<name>A0A9D1KMZ7_9ACTN</name>
<dbReference type="PANTHER" id="PTHR31302">
    <property type="entry name" value="TRANSMEMBRANE PROTEIN WITH METALLOPHOSPHOESTERASE DOMAIN-RELATED"/>
    <property type="match status" value="1"/>
</dbReference>
<proteinExistence type="predicted"/>
<dbReference type="InterPro" id="IPR004843">
    <property type="entry name" value="Calcineurin-like_PHP"/>
</dbReference>
<dbReference type="Pfam" id="PF00149">
    <property type="entry name" value="Metallophos"/>
    <property type="match status" value="1"/>
</dbReference>
<dbReference type="Gene3D" id="3.60.21.10">
    <property type="match status" value="1"/>
</dbReference>
<gene>
    <name evidence="2" type="ORF">IAA98_14965</name>
</gene>
<comment type="caution">
    <text evidence="2">The sequence shown here is derived from an EMBL/GenBank/DDBJ whole genome shotgun (WGS) entry which is preliminary data.</text>
</comment>
<evidence type="ECO:0000259" key="1">
    <source>
        <dbReference type="Pfam" id="PF00149"/>
    </source>
</evidence>
<reference evidence="2" key="1">
    <citation type="submission" date="2020-10" db="EMBL/GenBank/DDBJ databases">
        <authorList>
            <person name="Gilroy R."/>
        </authorList>
    </citation>
    <scope>NUCLEOTIDE SEQUENCE</scope>
    <source>
        <strain evidence="2">ChiGjej1B1-24693</strain>
    </source>
</reference>
<feature type="domain" description="Calcineurin-like phosphoesterase" evidence="1">
    <location>
        <begin position="50"/>
        <end position="240"/>
    </location>
</feature>
<dbReference type="GO" id="GO:0008758">
    <property type="term" value="F:UDP-2,3-diacylglucosamine hydrolase activity"/>
    <property type="evidence" value="ECO:0007669"/>
    <property type="project" value="TreeGrafter"/>
</dbReference>
<dbReference type="GO" id="GO:0016020">
    <property type="term" value="C:membrane"/>
    <property type="evidence" value="ECO:0007669"/>
    <property type="project" value="GOC"/>
</dbReference>
<organism evidence="2 3">
    <name type="scientific">Candidatus Avipropionibacterium avicola</name>
    <dbReference type="NCBI Taxonomy" id="2840701"/>
    <lineage>
        <taxon>Bacteria</taxon>
        <taxon>Bacillati</taxon>
        <taxon>Actinomycetota</taxon>
        <taxon>Actinomycetes</taxon>
        <taxon>Propionibacteriales</taxon>
        <taxon>Propionibacteriaceae</taxon>
        <taxon>Propionibacteriaceae incertae sedis</taxon>
        <taxon>Candidatus Avipropionibacterium</taxon>
    </lineage>
</organism>
<dbReference type="InterPro" id="IPR051158">
    <property type="entry name" value="Metallophosphoesterase_sf"/>
</dbReference>
<dbReference type="GO" id="GO:0009245">
    <property type="term" value="P:lipid A biosynthetic process"/>
    <property type="evidence" value="ECO:0007669"/>
    <property type="project" value="TreeGrafter"/>
</dbReference>
<dbReference type="SUPFAM" id="SSF56300">
    <property type="entry name" value="Metallo-dependent phosphatases"/>
    <property type="match status" value="1"/>
</dbReference>
<dbReference type="AlphaFoldDB" id="A0A9D1KMZ7"/>
<dbReference type="InterPro" id="IPR029052">
    <property type="entry name" value="Metallo-depent_PP-like"/>
</dbReference>
<dbReference type="EMBL" id="DVLP01000433">
    <property type="protein sequence ID" value="HIT76879.1"/>
    <property type="molecule type" value="Genomic_DNA"/>
</dbReference>
<dbReference type="PANTHER" id="PTHR31302:SF20">
    <property type="entry name" value="CONSERVED PROTEIN"/>
    <property type="match status" value="1"/>
</dbReference>